<accession>A0A6J4SKK9</accession>
<evidence type="ECO:0000313" key="1">
    <source>
        <dbReference type="EMBL" id="CAA9498491.1"/>
    </source>
</evidence>
<protein>
    <submittedName>
        <fullName evidence="1">Uncharacterized protein</fullName>
    </submittedName>
</protein>
<dbReference type="EMBL" id="CADCVS010000237">
    <property type="protein sequence ID" value="CAA9498491.1"/>
    <property type="molecule type" value="Genomic_DNA"/>
</dbReference>
<name>A0A6J4SKK9_9ACTN</name>
<organism evidence="1">
    <name type="scientific">uncultured Solirubrobacteraceae bacterium</name>
    <dbReference type="NCBI Taxonomy" id="1162706"/>
    <lineage>
        <taxon>Bacteria</taxon>
        <taxon>Bacillati</taxon>
        <taxon>Actinomycetota</taxon>
        <taxon>Thermoleophilia</taxon>
        <taxon>Solirubrobacterales</taxon>
        <taxon>Solirubrobacteraceae</taxon>
        <taxon>environmental samples</taxon>
    </lineage>
</organism>
<gene>
    <name evidence="1" type="ORF">AVDCRST_MAG30-1774</name>
</gene>
<proteinExistence type="predicted"/>
<reference evidence="1" key="1">
    <citation type="submission" date="2020-02" db="EMBL/GenBank/DDBJ databases">
        <authorList>
            <person name="Meier V. D."/>
        </authorList>
    </citation>
    <scope>NUCLEOTIDE SEQUENCE</scope>
    <source>
        <strain evidence="1">AVDCRST_MAG30</strain>
    </source>
</reference>
<dbReference type="AlphaFoldDB" id="A0A6J4SKK9"/>
<sequence length="286" mass="31279">MGLLHDGGLVGALHQLVDLRGHRSLDDGEQVLRLDRRLAALDDPDVQRAEAALVVRRDGHRVEDPLDVPVREPVLEQPLARGARDEALRARAGGHALGGDADEPPGAGLARDRRAEEGVDLLGPDAGDGRRAVLGVARRDRHLGTAGALPVADALGDVLGERLGAEAGLVEDDLADRLVDDLLEARHVRALLVRTQVDEALERRREQLFRPVLADPDDLLDPGDADPREREVQGRRLRLDVFEADCHGPVSLAGRRVVLALTLCRMAFVSRERRSRGSCWHFRPLH</sequence>